<accession>A0ABR2AD34</accession>
<organism evidence="2 3">
    <name type="scientific">Hibiscus sabdariffa</name>
    <name type="common">roselle</name>
    <dbReference type="NCBI Taxonomy" id="183260"/>
    <lineage>
        <taxon>Eukaryota</taxon>
        <taxon>Viridiplantae</taxon>
        <taxon>Streptophyta</taxon>
        <taxon>Embryophyta</taxon>
        <taxon>Tracheophyta</taxon>
        <taxon>Spermatophyta</taxon>
        <taxon>Magnoliopsida</taxon>
        <taxon>eudicotyledons</taxon>
        <taxon>Gunneridae</taxon>
        <taxon>Pentapetalae</taxon>
        <taxon>rosids</taxon>
        <taxon>malvids</taxon>
        <taxon>Malvales</taxon>
        <taxon>Malvaceae</taxon>
        <taxon>Malvoideae</taxon>
        <taxon>Hibiscus</taxon>
    </lineage>
</organism>
<feature type="transmembrane region" description="Helical" evidence="1">
    <location>
        <begin position="6"/>
        <end position="24"/>
    </location>
</feature>
<dbReference type="Gene3D" id="2.160.20.80">
    <property type="entry name" value="E3 ubiquitin-protein ligase SopA"/>
    <property type="match status" value="1"/>
</dbReference>
<dbReference type="EMBL" id="JBBPBN010000265">
    <property type="protein sequence ID" value="KAK8491049.1"/>
    <property type="molecule type" value="Genomic_DNA"/>
</dbReference>
<keyword evidence="1" id="KW-0812">Transmembrane</keyword>
<evidence type="ECO:0000256" key="1">
    <source>
        <dbReference type="SAM" id="Phobius"/>
    </source>
</evidence>
<reference evidence="2 3" key="1">
    <citation type="journal article" date="2024" name="G3 (Bethesda)">
        <title>Genome assembly of Hibiscus sabdariffa L. provides insights into metabolisms of medicinal natural products.</title>
        <authorList>
            <person name="Kim T."/>
        </authorList>
    </citation>
    <scope>NUCLEOTIDE SEQUENCE [LARGE SCALE GENOMIC DNA]</scope>
    <source>
        <strain evidence="2">TK-2024</strain>
        <tissue evidence="2">Old leaves</tissue>
    </source>
</reference>
<dbReference type="Proteomes" id="UP001396334">
    <property type="component" value="Unassembled WGS sequence"/>
</dbReference>
<dbReference type="SUPFAM" id="SSF141571">
    <property type="entry name" value="Pentapeptide repeat-like"/>
    <property type="match status" value="1"/>
</dbReference>
<keyword evidence="1" id="KW-1133">Transmembrane helix</keyword>
<evidence type="ECO:0008006" key="4">
    <source>
        <dbReference type="Google" id="ProtNLM"/>
    </source>
</evidence>
<protein>
    <recommendedName>
        <fullName evidence="4">Pentapeptide repeat-containing protein</fullName>
    </recommendedName>
</protein>
<keyword evidence="1" id="KW-0472">Membrane</keyword>
<name>A0ABR2AD34_9ROSI</name>
<comment type="caution">
    <text evidence="2">The sequence shown here is derived from an EMBL/GenBank/DDBJ whole genome shotgun (WGS) entry which is preliminary data.</text>
</comment>
<proteinExistence type="predicted"/>
<evidence type="ECO:0000313" key="3">
    <source>
        <dbReference type="Proteomes" id="UP001396334"/>
    </source>
</evidence>
<keyword evidence="3" id="KW-1185">Reference proteome</keyword>
<gene>
    <name evidence="2" type="ORF">V6N11_047094</name>
</gene>
<evidence type="ECO:0000313" key="2">
    <source>
        <dbReference type="EMBL" id="KAK8491049.1"/>
    </source>
</evidence>
<dbReference type="InterPro" id="IPR001646">
    <property type="entry name" value="5peptide_repeat"/>
</dbReference>
<sequence length="80" mass="9008">MSLVFAFVIFNASKLILIFLVPPFQSILRQADFKGAKLLGASFFDADSAVNRYRFPKFRNDAGADLSEADLRGADFLWQM</sequence>
<dbReference type="Pfam" id="PF00805">
    <property type="entry name" value="Pentapeptide"/>
    <property type="match status" value="1"/>
</dbReference>